<dbReference type="EMBL" id="BDIP01001798">
    <property type="protein sequence ID" value="GIQ85160.1"/>
    <property type="molecule type" value="Genomic_DNA"/>
</dbReference>
<gene>
    <name evidence="2" type="ORF">KIPB_006790</name>
</gene>
<dbReference type="Proteomes" id="UP000265618">
    <property type="component" value="Unassembled WGS sequence"/>
</dbReference>
<name>A0A9K3CZ20_9EUKA</name>
<evidence type="ECO:0000313" key="2">
    <source>
        <dbReference type="EMBL" id="GIQ85160.1"/>
    </source>
</evidence>
<dbReference type="AlphaFoldDB" id="A0A9K3CZ20"/>
<proteinExistence type="predicted"/>
<evidence type="ECO:0000313" key="3">
    <source>
        <dbReference type="Proteomes" id="UP000265618"/>
    </source>
</evidence>
<reference evidence="2 3" key="1">
    <citation type="journal article" date="2018" name="PLoS ONE">
        <title>The draft genome of Kipferlia bialata reveals reductive genome evolution in fornicate parasites.</title>
        <authorList>
            <person name="Tanifuji G."/>
            <person name="Takabayashi S."/>
            <person name="Kume K."/>
            <person name="Takagi M."/>
            <person name="Nakayama T."/>
            <person name="Kamikawa R."/>
            <person name="Inagaki Y."/>
            <person name="Hashimoto T."/>
        </authorList>
    </citation>
    <scope>NUCLEOTIDE SEQUENCE [LARGE SCALE GENOMIC DNA]</scope>
    <source>
        <strain evidence="2">NY0173</strain>
    </source>
</reference>
<comment type="caution">
    <text evidence="2">The sequence shown here is derived from an EMBL/GenBank/DDBJ whole genome shotgun (WGS) entry which is preliminary data.</text>
</comment>
<accession>A0A9K3CZ20</accession>
<organism evidence="2 3">
    <name type="scientific">Kipferlia bialata</name>
    <dbReference type="NCBI Taxonomy" id="797122"/>
    <lineage>
        <taxon>Eukaryota</taxon>
        <taxon>Metamonada</taxon>
        <taxon>Carpediemonas-like organisms</taxon>
        <taxon>Kipferlia</taxon>
    </lineage>
</organism>
<keyword evidence="3" id="KW-1185">Reference proteome</keyword>
<evidence type="ECO:0000256" key="1">
    <source>
        <dbReference type="SAM" id="MobiDB-lite"/>
    </source>
</evidence>
<feature type="region of interest" description="Disordered" evidence="1">
    <location>
        <begin position="1"/>
        <end position="22"/>
    </location>
</feature>
<sequence length="205" mass="22435">MLATFAGSDREVTPTTQEGPVGNATFVMDLDRVRAQIESGGQEEWEVVEWHCVSTRRCSSLCVVQGVIYTIRQDGVWRSNVCGDVDARGAKGEWVKEAGDPVPSSGRAGRWLGEGRGTQALGRYLVLTPLSRDTAVHAYDTVSGEWHRWGLLLRSKYVTLTPTGVLISADRAGRVVTAEPDPALLYPSDTCRWGETSRVPASRLM</sequence>
<protein>
    <submittedName>
        <fullName evidence="2">Uncharacterized protein</fullName>
    </submittedName>
</protein>